<keyword evidence="1" id="KW-0472">Membrane</keyword>
<feature type="transmembrane region" description="Helical" evidence="1">
    <location>
        <begin position="199"/>
        <end position="219"/>
    </location>
</feature>
<sequence length="228" mass="24706">MGGFLTNAFLMTVLSGSMVLYFGSHTSAISTLNWKNYTAGQEKAPLWASFVSWMVVMMPVITISAGYPIQSASLANNLLNGISVSSWHAIIYPFGLPNDVVEHQPLSTESGHSSSLGNPTWPTTRAKVVARLASVLPPLIPCLFVKDASKIIRVGGLVGFLISLLIPCILQLASMRVFGRLWPHAPNPSYTPYSGFYSRYPAIAVVLCLSCVAFAYSTYDTVRRLAQG</sequence>
<protein>
    <recommendedName>
        <fullName evidence="3">Amino acid transporter transmembrane domain-containing protein</fullName>
    </recommendedName>
</protein>
<dbReference type="EMBL" id="HBGA01055157">
    <property type="protein sequence ID" value="CAD9009227.1"/>
    <property type="molecule type" value="Transcribed_RNA"/>
</dbReference>
<gene>
    <name evidence="2" type="ORF">EGYM00392_LOCUS20321</name>
</gene>
<organism evidence="2">
    <name type="scientific">Eutreptiella gymnastica</name>
    <dbReference type="NCBI Taxonomy" id="73025"/>
    <lineage>
        <taxon>Eukaryota</taxon>
        <taxon>Discoba</taxon>
        <taxon>Euglenozoa</taxon>
        <taxon>Euglenida</taxon>
        <taxon>Spirocuta</taxon>
        <taxon>Euglenophyceae</taxon>
        <taxon>Eutreptiales</taxon>
        <taxon>Eutreptiaceae</taxon>
        <taxon>Eutreptiella</taxon>
    </lineage>
</organism>
<keyword evidence="1" id="KW-0812">Transmembrane</keyword>
<name>A0A7S1NBA8_9EUGL</name>
<proteinExistence type="predicted"/>
<evidence type="ECO:0000256" key="1">
    <source>
        <dbReference type="SAM" id="Phobius"/>
    </source>
</evidence>
<reference evidence="2" key="1">
    <citation type="submission" date="2021-01" db="EMBL/GenBank/DDBJ databases">
        <authorList>
            <person name="Corre E."/>
            <person name="Pelletier E."/>
            <person name="Niang G."/>
            <person name="Scheremetjew M."/>
            <person name="Finn R."/>
            <person name="Kale V."/>
            <person name="Holt S."/>
            <person name="Cochrane G."/>
            <person name="Meng A."/>
            <person name="Brown T."/>
            <person name="Cohen L."/>
        </authorList>
    </citation>
    <scope>NUCLEOTIDE SEQUENCE</scope>
    <source>
        <strain evidence="2">NIES-381</strain>
    </source>
</reference>
<evidence type="ECO:0000313" key="2">
    <source>
        <dbReference type="EMBL" id="CAD9009227.1"/>
    </source>
</evidence>
<feature type="transmembrane region" description="Helical" evidence="1">
    <location>
        <begin position="157"/>
        <end position="179"/>
    </location>
</feature>
<feature type="transmembrane region" description="Helical" evidence="1">
    <location>
        <begin position="6"/>
        <end position="23"/>
    </location>
</feature>
<keyword evidence="1" id="KW-1133">Transmembrane helix</keyword>
<dbReference type="AlphaFoldDB" id="A0A7S1NBA8"/>
<dbReference type="PANTHER" id="PTHR16189">
    <property type="entry name" value="TRANSMEMBRANE PROTEIN 104-RELATED"/>
    <property type="match status" value="1"/>
</dbReference>
<feature type="transmembrane region" description="Helical" evidence="1">
    <location>
        <begin position="44"/>
        <end position="69"/>
    </location>
</feature>
<evidence type="ECO:0008006" key="3">
    <source>
        <dbReference type="Google" id="ProtNLM"/>
    </source>
</evidence>
<accession>A0A7S1NBA8</accession>